<reference evidence="1" key="1">
    <citation type="submission" date="2020-05" db="EMBL/GenBank/DDBJ databases">
        <title>Large-scale comparative analyses of tick genomes elucidate their genetic diversity and vector capacities.</title>
        <authorList>
            <person name="Jia N."/>
            <person name="Wang J."/>
            <person name="Shi W."/>
            <person name="Du L."/>
            <person name="Sun Y."/>
            <person name="Zhan W."/>
            <person name="Jiang J."/>
            <person name="Wang Q."/>
            <person name="Zhang B."/>
            <person name="Ji P."/>
            <person name="Sakyi L.B."/>
            <person name="Cui X."/>
            <person name="Yuan T."/>
            <person name="Jiang B."/>
            <person name="Yang W."/>
            <person name="Lam T.T.-Y."/>
            <person name="Chang Q."/>
            <person name="Ding S."/>
            <person name="Wang X."/>
            <person name="Zhu J."/>
            <person name="Ruan X."/>
            <person name="Zhao L."/>
            <person name="Wei J."/>
            <person name="Que T."/>
            <person name="Du C."/>
            <person name="Cheng J."/>
            <person name="Dai P."/>
            <person name="Han X."/>
            <person name="Huang E."/>
            <person name="Gao Y."/>
            <person name="Liu J."/>
            <person name="Shao H."/>
            <person name="Ye R."/>
            <person name="Li L."/>
            <person name="Wei W."/>
            <person name="Wang X."/>
            <person name="Wang C."/>
            <person name="Yang T."/>
            <person name="Huo Q."/>
            <person name="Li W."/>
            <person name="Guo W."/>
            <person name="Chen H."/>
            <person name="Zhou L."/>
            <person name="Ni X."/>
            <person name="Tian J."/>
            <person name="Zhou Y."/>
            <person name="Sheng Y."/>
            <person name="Liu T."/>
            <person name="Pan Y."/>
            <person name="Xia L."/>
            <person name="Li J."/>
            <person name="Zhao F."/>
            <person name="Cao W."/>
        </authorList>
    </citation>
    <scope>NUCLEOTIDE SEQUENCE</scope>
    <source>
        <strain evidence="1">Hyas-2018</strain>
    </source>
</reference>
<dbReference type="Proteomes" id="UP000821845">
    <property type="component" value="Chromosome 2"/>
</dbReference>
<organism evidence="1 2">
    <name type="scientific">Hyalomma asiaticum</name>
    <name type="common">Tick</name>
    <dbReference type="NCBI Taxonomy" id="266040"/>
    <lineage>
        <taxon>Eukaryota</taxon>
        <taxon>Metazoa</taxon>
        <taxon>Ecdysozoa</taxon>
        <taxon>Arthropoda</taxon>
        <taxon>Chelicerata</taxon>
        <taxon>Arachnida</taxon>
        <taxon>Acari</taxon>
        <taxon>Parasitiformes</taxon>
        <taxon>Ixodida</taxon>
        <taxon>Ixodoidea</taxon>
        <taxon>Ixodidae</taxon>
        <taxon>Hyalomminae</taxon>
        <taxon>Hyalomma</taxon>
    </lineage>
</organism>
<name>A0ACB7SVK8_HYAAI</name>
<accession>A0ACB7SVK8</accession>
<proteinExistence type="predicted"/>
<protein>
    <submittedName>
        <fullName evidence="1">Uncharacterized protein</fullName>
    </submittedName>
</protein>
<dbReference type="EMBL" id="CM023482">
    <property type="protein sequence ID" value="KAH6939001.1"/>
    <property type="molecule type" value="Genomic_DNA"/>
</dbReference>
<sequence length="171" mass="18971">MKMLMITSFTLLNVIYLAAASVQHPHLTKCPGTEKTILQFTDITVKNAKVGQEVQFIIQFDLAQTSGTDPVLLTYFSTPSGRTLDCANLVLPRELKICNGNTPMEKELNAEWNNTCPVEAGKYTARLAVRIPDNALNMQCIGDGHLIITFEVMNQGKVMECVHFPITVQLD</sequence>
<gene>
    <name evidence="1" type="ORF">HPB50_015553</name>
</gene>
<evidence type="ECO:0000313" key="1">
    <source>
        <dbReference type="EMBL" id="KAH6939001.1"/>
    </source>
</evidence>
<evidence type="ECO:0000313" key="2">
    <source>
        <dbReference type="Proteomes" id="UP000821845"/>
    </source>
</evidence>
<keyword evidence="2" id="KW-1185">Reference proteome</keyword>
<comment type="caution">
    <text evidence="1">The sequence shown here is derived from an EMBL/GenBank/DDBJ whole genome shotgun (WGS) entry which is preliminary data.</text>
</comment>